<feature type="region of interest" description="Disordered" evidence="8">
    <location>
        <begin position="1625"/>
        <end position="1647"/>
    </location>
</feature>
<evidence type="ECO:0000256" key="5">
    <source>
        <dbReference type="ARBA" id="ARBA00023163"/>
    </source>
</evidence>
<dbReference type="KEGG" id="pco:PHACADRAFT_196411"/>
<dbReference type="HOGENOM" id="CLU_003154_0_0_1"/>
<comment type="similarity">
    <text evidence="2">Belongs to the Mediator complex subunit 12 family.</text>
</comment>
<feature type="compositionally biased region" description="Basic residues" evidence="8">
    <location>
        <begin position="1636"/>
        <end position="1647"/>
    </location>
</feature>
<feature type="region of interest" description="Disordered" evidence="8">
    <location>
        <begin position="1601"/>
        <end position="1620"/>
    </location>
</feature>
<evidence type="ECO:0000313" key="11">
    <source>
        <dbReference type="Proteomes" id="UP000008370"/>
    </source>
</evidence>
<dbReference type="Pfam" id="PF09497">
    <property type="entry name" value="Med12"/>
    <property type="match status" value="1"/>
</dbReference>
<dbReference type="Proteomes" id="UP000008370">
    <property type="component" value="Unassembled WGS sequence"/>
</dbReference>
<feature type="compositionally biased region" description="Low complexity" evidence="8">
    <location>
        <begin position="1538"/>
        <end position="1552"/>
    </location>
</feature>
<organism evidence="10 11">
    <name type="scientific">Phanerochaete carnosa (strain HHB-10118-sp)</name>
    <name type="common">White-rot fungus</name>
    <name type="synonym">Peniophora carnosa</name>
    <dbReference type="NCBI Taxonomy" id="650164"/>
    <lineage>
        <taxon>Eukaryota</taxon>
        <taxon>Fungi</taxon>
        <taxon>Dikarya</taxon>
        <taxon>Basidiomycota</taxon>
        <taxon>Agaricomycotina</taxon>
        <taxon>Agaricomycetes</taxon>
        <taxon>Polyporales</taxon>
        <taxon>Phanerochaetaceae</taxon>
        <taxon>Phanerochaete</taxon>
    </lineage>
</organism>
<dbReference type="OrthoDB" id="20828at2759"/>
<feature type="compositionally biased region" description="Polar residues" evidence="8">
    <location>
        <begin position="1553"/>
        <end position="1579"/>
    </location>
</feature>
<protein>
    <recommendedName>
        <fullName evidence="3">Mediator of RNA polymerase II transcription subunit 12</fullName>
    </recommendedName>
    <alternativeName>
        <fullName evidence="7">Mediator complex subunit 12</fullName>
    </alternativeName>
</protein>
<gene>
    <name evidence="10" type="ORF">PHACADRAFT_196411</name>
</gene>
<proteinExistence type="inferred from homology"/>
<dbReference type="PANTHER" id="PTHR46567:SF1">
    <property type="entry name" value="MEDIATOR OF RNA POLYMERASE II TRANSCRIPTION SUBUNIT 12"/>
    <property type="match status" value="1"/>
</dbReference>
<dbReference type="InParanoid" id="K5W4V6"/>
<dbReference type="PANTHER" id="PTHR46567">
    <property type="entry name" value="MEDIATOR OF RNA POLYMERASE II TRANSCRIPTION SUBUNIT 12"/>
    <property type="match status" value="1"/>
</dbReference>
<dbReference type="STRING" id="650164.K5W4V6"/>
<feature type="region of interest" description="Disordered" evidence="8">
    <location>
        <begin position="1518"/>
        <end position="1587"/>
    </location>
</feature>
<evidence type="ECO:0000256" key="1">
    <source>
        <dbReference type="ARBA" id="ARBA00004123"/>
    </source>
</evidence>
<evidence type="ECO:0000256" key="7">
    <source>
        <dbReference type="ARBA" id="ARBA00032010"/>
    </source>
</evidence>
<feature type="domain" description="Mediator complex subunit Med12" evidence="9">
    <location>
        <begin position="107"/>
        <end position="170"/>
    </location>
</feature>
<evidence type="ECO:0000259" key="9">
    <source>
        <dbReference type="SMART" id="SM01281"/>
    </source>
</evidence>
<dbReference type="InterPro" id="IPR019035">
    <property type="entry name" value="Mediator_Med12"/>
</dbReference>
<evidence type="ECO:0000313" key="10">
    <source>
        <dbReference type="EMBL" id="EKM53974.1"/>
    </source>
</evidence>
<dbReference type="GeneID" id="18911151"/>
<name>K5W4V6_PHACS</name>
<keyword evidence="5" id="KW-0804">Transcription</keyword>
<evidence type="ECO:0000256" key="3">
    <source>
        <dbReference type="ARBA" id="ARBA00019622"/>
    </source>
</evidence>
<evidence type="ECO:0000256" key="6">
    <source>
        <dbReference type="ARBA" id="ARBA00023242"/>
    </source>
</evidence>
<sequence>MATGDKDIPPIYESQPPKWLPKAHGSADLGYVSFFPPRPDQEEDILTVSNVKDGFQQPPVVPAETYTARDTVKPRLSTENALSELEDLMAQIFARKAENVPPIPPSSFKLPSRVTMNDAKREAWFTDLANPNVPLHKLSKSVPHGAKGHDLLDLLQQNNVAIPRAVWFLRVFGGNETAGLRNRPQYIPTQYSVDWANVVCGYLKKQLTEIALPMAPRPGLNVKQSFKGVLSDQASRDRWVSRFTYSLSLLRVFYAEGMVDHRTFLAWVVQQCGTCNLAQLGFVIRLADEYLDGMLVCHALVRPLVEACTVRLSEIRSATVRDHLDNVEHTLKAVLLRCLLGLRDGFVNPRLWAQHSLLFEEVLREHISRTSSESRNSRGTPALNDSFLAAYEDVKRRNDAMLFRNIPPRVLGSLSSALSDIKLLNSLSCTSSMESCPFFDGILDPSPAFVRKLDILLTWSVTPLQYGDHRPHAAASLLRLWRDRAEERAARRERESPADDVQDHLFDWLDTSEVAGEDNSLASVALLFDQFVKNGLFDYGQYIQHLIARGEQGLSFTDTTPSRHRRFLQWIPLHSSSSPLISQRKVALYGLRVRETPEDRKEREIRRQIRAVLPELFGGEVPDQAVASVDIAAQVPGIFTATRFEQVRLFRGWLLPVLKKAVSAHTKGTEYPPALRAYCTAVTVMARSRHYGIILELTLFALEHAMSNEFLLAILQTLRQHVEVWGCMNKMKDIEEALYATHNFWKTRGVQSRDLLTLLFAIDNGQHLDQVTRAQLIADHEQFIRAFHPVGERPVVVPAVLPEILLLVTDPNPETPSILANSLWYKYRSAPDWAWKVWDNTVASLRQIPSMIEDPAGRRSCALRYSTFLIHVDRHLATGLDEHVLGWLRGSGKNEVAALSTETWDLFVVVLLHLASSNALAVTSLLEGLVYPAWQTASTLSSPQQGASMEIILPVVNDLCTRLLLIDGTDSEVPPLDFLQYHGLQTGRRDVYRGPYFAALVKIIPTLVLLEHNINIPEHLRQGCGVLRVALCSSSVFRMGTFRELDTVHDAFQAVLANPEVPEEKHEPLIAALKLIFNEGQQEVADPYPGWGTLSSFLSPWKLAATSIELRFTMRQFNEALQRPAYKDRAERSLSKLAITLFGQGMDSEQADFVAEMIRGVNPVVVGKFVNAGLQRIAEILKEGTPLQITEDLHRNVGKAGKVLRLLTNLVEPMRAPASTTSLPQVDSPAPRDLISVVQGLLQGIADRLSSSDIPESSVISDHDSVRRMIAATIFLARVVQFVLGFPGAWMQWAKDHCENLSQILSRLILVFGSGTTLDVIAFPLLLDTLYYLLDEIPVDPKATTIDPFRCYPVYELRSLPLDMPFEYRSRIRALIPYVEPNLAVADLAYVSRDPSGSISSSEVSLVHNKPWEWTEYLGDVSGADTAKENVETRALQPSHYSTDQQPVIRNSSSLSLDLFAARVIGTSSAPAEDARVESELRMLQDDFLAESVFRRDFRETRVDPSVIGAKVSPAFNVEDGDAGNALAPSGSDRRSSSRAGSPSGSVRSRASIQPSTASGSRQTSPATTRGSQQRSHSGLSKLAGTSMVEPIDVDMLDLTGAASRNTAGTKRKTAEVDDDDEVEIVERSAVASQSKRVKGKPKSKNR</sequence>
<reference evidence="10 11" key="1">
    <citation type="journal article" date="2012" name="BMC Genomics">
        <title>Comparative genomics of the white-rot fungi, Phanerochaete carnosa and P. chrysosporium, to elucidate the genetic basis of the distinct wood types they colonize.</title>
        <authorList>
            <person name="Suzuki H."/>
            <person name="MacDonald J."/>
            <person name="Syed K."/>
            <person name="Salamov A."/>
            <person name="Hori C."/>
            <person name="Aerts A."/>
            <person name="Henrissat B."/>
            <person name="Wiebenga A."/>
            <person name="vanKuyk P.A."/>
            <person name="Barry K."/>
            <person name="Lindquist E."/>
            <person name="LaButti K."/>
            <person name="Lapidus A."/>
            <person name="Lucas S."/>
            <person name="Coutinho P."/>
            <person name="Gong Y."/>
            <person name="Samejima M."/>
            <person name="Mahadevan R."/>
            <person name="Abou-Zaid M."/>
            <person name="de Vries R.P."/>
            <person name="Igarashi K."/>
            <person name="Yadav J.S."/>
            <person name="Grigoriev I.V."/>
            <person name="Master E.R."/>
        </authorList>
    </citation>
    <scope>NUCLEOTIDE SEQUENCE [LARGE SCALE GENOMIC DNA]</scope>
    <source>
        <strain evidence="10 11">HHB-10118-sp</strain>
    </source>
</reference>
<keyword evidence="11" id="KW-1185">Reference proteome</keyword>
<dbReference type="GO" id="GO:0016592">
    <property type="term" value="C:mediator complex"/>
    <property type="evidence" value="ECO:0007669"/>
    <property type="project" value="InterPro"/>
</dbReference>
<keyword evidence="4" id="KW-0805">Transcription regulation</keyword>
<dbReference type="GO" id="GO:0003712">
    <property type="term" value="F:transcription coregulator activity"/>
    <property type="evidence" value="ECO:0007669"/>
    <property type="project" value="InterPro"/>
</dbReference>
<keyword evidence="6" id="KW-0539">Nucleus</keyword>
<accession>K5W4V6</accession>
<dbReference type="GO" id="GO:0006357">
    <property type="term" value="P:regulation of transcription by RNA polymerase II"/>
    <property type="evidence" value="ECO:0007669"/>
    <property type="project" value="InterPro"/>
</dbReference>
<evidence type="ECO:0000256" key="4">
    <source>
        <dbReference type="ARBA" id="ARBA00023015"/>
    </source>
</evidence>
<dbReference type="RefSeq" id="XP_007396681.1">
    <property type="nucleotide sequence ID" value="XM_007396619.1"/>
</dbReference>
<dbReference type="SMART" id="SM01281">
    <property type="entry name" value="Med12"/>
    <property type="match status" value="1"/>
</dbReference>
<evidence type="ECO:0000256" key="2">
    <source>
        <dbReference type="ARBA" id="ARBA00010289"/>
    </source>
</evidence>
<dbReference type="EMBL" id="JH930473">
    <property type="protein sequence ID" value="EKM53974.1"/>
    <property type="molecule type" value="Genomic_DNA"/>
</dbReference>
<evidence type="ECO:0000256" key="8">
    <source>
        <dbReference type="SAM" id="MobiDB-lite"/>
    </source>
</evidence>
<comment type="subcellular location">
    <subcellularLocation>
        <location evidence="1">Nucleus</location>
    </subcellularLocation>
</comment>